<reference evidence="1" key="1">
    <citation type="submission" date="2023-03" db="EMBL/GenBank/DDBJ databases">
        <title>Massive genome expansion in bonnet fungi (Mycena s.s.) driven by repeated elements and novel gene families across ecological guilds.</title>
        <authorList>
            <consortium name="Lawrence Berkeley National Laboratory"/>
            <person name="Harder C.B."/>
            <person name="Miyauchi S."/>
            <person name="Viragh M."/>
            <person name="Kuo A."/>
            <person name="Thoen E."/>
            <person name="Andreopoulos B."/>
            <person name="Lu D."/>
            <person name="Skrede I."/>
            <person name="Drula E."/>
            <person name="Henrissat B."/>
            <person name="Morin E."/>
            <person name="Kohler A."/>
            <person name="Barry K."/>
            <person name="LaButti K."/>
            <person name="Morin E."/>
            <person name="Salamov A."/>
            <person name="Lipzen A."/>
            <person name="Mereny Z."/>
            <person name="Hegedus B."/>
            <person name="Baldrian P."/>
            <person name="Stursova M."/>
            <person name="Weitz H."/>
            <person name="Taylor A."/>
            <person name="Grigoriev I.V."/>
            <person name="Nagy L.G."/>
            <person name="Martin F."/>
            <person name="Kauserud H."/>
        </authorList>
    </citation>
    <scope>NUCLEOTIDE SEQUENCE</scope>
    <source>
        <strain evidence="1">CBHHK188m</strain>
    </source>
</reference>
<gene>
    <name evidence="1" type="ORF">DFH07DRAFT_299347</name>
</gene>
<dbReference type="Proteomes" id="UP001215280">
    <property type="component" value="Unassembled WGS sequence"/>
</dbReference>
<dbReference type="EMBL" id="JARJLG010000027">
    <property type="protein sequence ID" value="KAJ7768585.1"/>
    <property type="molecule type" value="Genomic_DNA"/>
</dbReference>
<accession>A0AAD7JQP4</accession>
<organism evidence="1 2">
    <name type="scientific">Mycena maculata</name>
    <dbReference type="NCBI Taxonomy" id="230809"/>
    <lineage>
        <taxon>Eukaryota</taxon>
        <taxon>Fungi</taxon>
        <taxon>Dikarya</taxon>
        <taxon>Basidiomycota</taxon>
        <taxon>Agaricomycotina</taxon>
        <taxon>Agaricomycetes</taxon>
        <taxon>Agaricomycetidae</taxon>
        <taxon>Agaricales</taxon>
        <taxon>Marasmiineae</taxon>
        <taxon>Mycenaceae</taxon>
        <taxon>Mycena</taxon>
    </lineage>
</organism>
<evidence type="ECO:0000313" key="2">
    <source>
        <dbReference type="Proteomes" id="UP001215280"/>
    </source>
</evidence>
<name>A0AAD7JQP4_9AGAR</name>
<evidence type="ECO:0000313" key="1">
    <source>
        <dbReference type="EMBL" id="KAJ7768585.1"/>
    </source>
</evidence>
<protein>
    <submittedName>
        <fullName evidence="1">Uncharacterized protein</fullName>
    </submittedName>
</protein>
<dbReference type="AlphaFoldDB" id="A0AAD7JQP4"/>
<comment type="caution">
    <text evidence="1">The sequence shown here is derived from an EMBL/GenBank/DDBJ whole genome shotgun (WGS) entry which is preliminary data.</text>
</comment>
<keyword evidence="2" id="KW-1185">Reference proteome</keyword>
<sequence length="106" mass="12458">MPPYHVLSGPYLELSQALRAFSETCRRLRSVFQAWAWEHLKVCAHPKVSDQYRYNGSSYLSRPFYLWSPKLALDFAKELVRQTEIVTIRNLALASEVRIRVDDWTL</sequence>
<proteinExistence type="predicted"/>